<gene>
    <name evidence="2" type="ORF">TRFO_23481</name>
</gene>
<dbReference type="GO" id="GO:0048255">
    <property type="term" value="P:mRNA stabilization"/>
    <property type="evidence" value="ECO:0007669"/>
    <property type="project" value="InterPro"/>
</dbReference>
<feature type="compositionally biased region" description="Low complexity" evidence="1">
    <location>
        <begin position="395"/>
        <end position="421"/>
    </location>
</feature>
<feature type="compositionally biased region" description="Basic residues" evidence="1">
    <location>
        <begin position="138"/>
        <end position="150"/>
    </location>
</feature>
<feature type="region of interest" description="Disordered" evidence="1">
    <location>
        <begin position="313"/>
        <end position="454"/>
    </location>
</feature>
<dbReference type="VEuPathDB" id="TrichDB:TRFO_23481"/>
<reference evidence="2" key="1">
    <citation type="submission" date="2016-10" db="EMBL/GenBank/DDBJ databases">
        <authorList>
            <person name="Benchimol M."/>
            <person name="Almeida L.G."/>
            <person name="Vasconcelos A.T."/>
            <person name="Perreira-Neves A."/>
            <person name="Rosa I.A."/>
            <person name="Tasca T."/>
            <person name="Bogo M.R."/>
            <person name="de Souza W."/>
        </authorList>
    </citation>
    <scope>NUCLEOTIDE SEQUENCE [LARGE SCALE GENOMIC DNA]</scope>
    <source>
        <strain evidence="2">K</strain>
    </source>
</reference>
<evidence type="ECO:0000313" key="3">
    <source>
        <dbReference type="Proteomes" id="UP000179807"/>
    </source>
</evidence>
<feature type="compositionally biased region" description="Polar residues" evidence="1">
    <location>
        <begin position="438"/>
        <end position="454"/>
    </location>
</feature>
<dbReference type="Pfam" id="PF21071">
    <property type="entry name" value="LARP1_HEAT"/>
    <property type="match status" value="1"/>
</dbReference>
<feature type="compositionally biased region" description="Polar residues" evidence="1">
    <location>
        <begin position="342"/>
        <end position="354"/>
    </location>
</feature>
<protein>
    <submittedName>
        <fullName evidence="2">Uncharacterized protein</fullName>
    </submittedName>
</protein>
<dbReference type="GeneID" id="94837881"/>
<dbReference type="InterPro" id="IPR006607">
    <property type="entry name" value="DM15"/>
</dbReference>
<evidence type="ECO:0000256" key="1">
    <source>
        <dbReference type="SAM" id="MobiDB-lite"/>
    </source>
</evidence>
<dbReference type="AlphaFoldDB" id="A0A1J4KFH0"/>
<feature type="compositionally biased region" description="Basic and acidic residues" evidence="1">
    <location>
        <begin position="115"/>
        <end position="129"/>
    </location>
</feature>
<feature type="compositionally biased region" description="Low complexity" evidence="1">
    <location>
        <begin position="360"/>
        <end position="387"/>
    </location>
</feature>
<sequence length="454" mass="52431">MSDWDILAPVDNGTAQDEQDFENEGNDGVFFADGGGDNDSFGVGDNIEDDNAADGYGDDFPKNEAQSFNPRMAGDHFKRRDFFRHHGDFDDQQQQQQQFRSVIRPQETKSNPYRDMSHSYTDRKIHDAPVDTFNPKPYKSRRGSNYRGRRRDMSDSDSANAAVPHDLLEGGFDEARYIEFHDAACDQRAQLGIGNSPEMNSLYYFWCYYLREHFDQMMYDEFLETARQDIAGGSHYGIECYFRLCSYGLEQRWDEEVFKQFQDEALADFRRGSTYGLEKVKSFLVHNKYNFPMPVSPEMNTTLEKFPTLESFKFSSSPNKKSPKQSSNNSNNNRVRGRNFNEEYSVTESRSIPKNNFMLGNNQSPTQPQQQRRNRNNNNQANNNDGDNQNRRSRGGNNNNNNQRNRNQNRGGRGGQNAARNLNFRNDEPQGWTFGKMQPSSAPNLDSPMRRNNL</sequence>
<dbReference type="EMBL" id="MLAK01000677">
    <property type="protein sequence ID" value="OHT08117.1"/>
    <property type="molecule type" value="Genomic_DNA"/>
</dbReference>
<feature type="region of interest" description="Disordered" evidence="1">
    <location>
        <begin position="1"/>
        <end position="71"/>
    </location>
</feature>
<dbReference type="SMART" id="SM00684">
    <property type="entry name" value="DM15"/>
    <property type="match status" value="2"/>
</dbReference>
<proteinExistence type="predicted"/>
<dbReference type="OrthoDB" id="340227at2759"/>
<dbReference type="GO" id="GO:0000339">
    <property type="term" value="F:RNA cap binding"/>
    <property type="evidence" value="ECO:0007669"/>
    <property type="project" value="InterPro"/>
</dbReference>
<keyword evidence="3" id="KW-1185">Reference proteome</keyword>
<evidence type="ECO:0000313" key="2">
    <source>
        <dbReference type="EMBL" id="OHT08117.1"/>
    </source>
</evidence>
<comment type="caution">
    <text evidence="2">The sequence shown here is derived from an EMBL/GenBank/DDBJ whole genome shotgun (WGS) entry which is preliminary data.</text>
</comment>
<accession>A0A1J4KFH0</accession>
<name>A0A1J4KFH0_9EUKA</name>
<feature type="compositionally biased region" description="Low complexity" evidence="1">
    <location>
        <begin position="313"/>
        <end position="333"/>
    </location>
</feature>
<dbReference type="Proteomes" id="UP000179807">
    <property type="component" value="Unassembled WGS sequence"/>
</dbReference>
<feature type="region of interest" description="Disordered" evidence="1">
    <location>
        <begin position="89"/>
        <end position="161"/>
    </location>
</feature>
<dbReference type="RefSeq" id="XP_068361253.1">
    <property type="nucleotide sequence ID" value="XM_068503177.1"/>
</dbReference>
<organism evidence="2 3">
    <name type="scientific">Tritrichomonas foetus</name>
    <dbReference type="NCBI Taxonomy" id="1144522"/>
    <lineage>
        <taxon>Eukaryota</taxon>
        <taxon>Metamonada</taxon>
        <taxon>Parabasalia</taxon>
        <taxon>Tritrichomonadida</taxon>
        <taxon>Tritrichomonadidae</taxon>
        <taxon>Tritrichomonas</taxon>
    </lineage>
</organism>